<name>A0AAY5KWD1_ESOLU</name>
<evidence type="ECO:0000313" key="6">
    <source>
        <dbReference type="Proteomes" id="UP000265140"/>
    </source>
</evidence>
<accession>A0AAY5KWD1</accession>
<evidence type="ECO:0000313" key="5">
    <source>
        <dbReference type="Ensembl" id="ENSELUP00000093493.1"/>
    </source>
</evidence>
<dbReference type="InterPro" id="IPR045057">
    <property type="entry name" value="Gcn5-rel_NAT"/>
</dbReference>
<dbReference type="Ensembl" id="ENSELUT00000095896.1">
    <property type="protein sequence ID" value="ENSELUP00000093493.1"/>
    <property type="gene ID" value="ENSELUG00000037382.1"/>
</dbReference>
<keyword evidence="6" id="KW-1185">Reference proteome</keyword>
<dbReference type="SUPFAM" id="SSF55729">
    <property type="entry name" value="Acyl-CoA N-acyltransferases (Nat)"/>
    <property type="match status" value="1"/>
</dbReference>
<dbReference type="InterPro" id="IPR031165">
    <property type="entry name" value="GNAT_YJDJ"/>
</dbReference>
<dbReference type="PANTHER" id="PTHR31435">
    <property type="entry name" value="PROTEIN NATD1"/>
    <property type="match status" value="1"/>
</dbReference>
<comment type="similarity">
    <text evidence="1">Belongs to the NATD1 family.</text>
</comment>
<protein>
    <recommendedName>
        <fullName evidence="2">Protein NATD1</fullName>
    </recommendedName>
    <alternativeName>
        <fullName evidence="3">N-acetyltransferase domain-containing protein 1</fullName>
    </alternativeName>
</protein>
<dbReference type="GeneTree" id="ENSGT00390000014840"/>
<dbReference type="Pfam" id="PF14542">
    <property type="entry name" value="Acetyltransf_CG"/>
    <property type="match status" value="1"/>
</dbReference>
<evidence type="ECO:0000259" key="4">
    <source>
        <dbReference type="PROSITE" id="PS51729"/>
    </source>
</evidence>
<dbReference type="InterPro" id="IPR016181">
    <property type="entry name" value="Acyl_CoA_acyltransferase"/>
</dbReference>
<dbReference type="Gene3D" id="3.40.630.30">
    <property type="match status" value="1"/>
</dbReference>
<dbReference type="PANTHER" id="PTHR31435:SF9">
    <property type="entry name" value="PROTEIN NATD1"/>
    <property type="match status" value="1"/>
</dbReference>
<dbReference type="PROSITE" id="PS51729">
    <property type="entry name" value="GNAT_YJDJ"/>
    <property type="match status" value="1"/>
</dbReference>
<reference evidence="5" key="3">
    <citation type="submission" date="2025-09" db="UniProtKB">
        <authorList>
            <consortium name="Ensembl"/>
        </authorList>
    </citation>
    <scope>IDENTIFICATION</scope>
</reference>
<feature type="domain" description="N-acetyltransferase" evidence="4">
    <location>
        <begin position="30"/>
        <end position="122"/>
    </location>
</feature>
<proteinExistence type="inferred from homology"/>
<evidence type="ECO:0000256" key="1">
    <source>
        <dbReference type="ARBA" id="ARBA00006233"/>
    </source>
</evidence>
<dbReference type="Proteomes" id="UP000265140">
    <property type="component" value="Chromosome 11"/>
</dbReference>
<evidence type="ECO:0000256" key="3">
    <source>
        <dbReference type="ARBA" id="ARBA00031876"/>
    </source>
</evidence>
<reference evidence="5" key="2">
    <citation type="submission" date="2025-08" db="UniProtKB">
        <authorList>
            <consortium name="Ensembl"/>
        </authorList>
    </citation>
    <scope>IDENTIFICATION</scope>
</reference>
<sequence length="122" mass="14154">MALRKQIFRVCSLNNTRMLHSIRDLRLQVEHDRPNSCFFISLDVEGKQDNAVLRYRFTGEKEVDLFSTIVPESFRGKGVAALLSKAAMEFLVEENLKAYISCSYIKKYVEENTLLGYDHIIF</sequence>
<reference evidence="5 6" key="1">
    <citation type="submission" date="2020-02" db="EMBL/GenBank/DDBJ databases">
        <title>Esox lucius (northern pike) genome, fEsoLuc1, primary haplotype.</title>
        <authorList>
            <person name="Myers G."/>
            <person name="Karagic N."/>
            <person name="Meyer A."/>
            <person name="Pippel M."/>
            <person name="Reichard M."/>
            <person name="Winkler S."/>
            <person name="Tracey A."/>
            <person name="Sims Y."/>
            <person name="Howe K."/>
            <person name="Rhie A."/>
            <person name="Formenti G."/>
            <person name="Durbin R."/>
            <person name="Fedrigo O."/>
            <person name="Jarvis E.D."/>
        </authorList>
    </citation>
    <scope>NUCLEOTIDE SEQUENCE [LARGE SCALE GENOMIC DNA]</scope>
</reference>
<organism evidence="5 6">
    <name type="scientific">Esox lucius</name>
    <name type="common">Northern pike</name>
    <dbReference type="NCBI Taxonomy" id="8010"/>
    <lineage>
        <taxon>Eukaryota</taxon>
        <taxon>Metazoa</taxon>
        <taxon>Chordata</taxon>
        <taxon>Craniata</taxon>
        <taxon>Vertebrata</taxon>
        <taxon>Euteleostomi</taxon>
        <taxon>Actinopterygii</taxon>
        <taxon>Neopterygii</taxon>
        <taxon>Teleostei</taxon>
        <taxon>Protacanthopterygii</taxon>
        <taxon>Esociformes</taxon>
        <taxon>Esocidae</taxon>
        <taxon>Esox</taxon>
    </lineage>
</organism>
<dbReference type="AlphaFoldDB" id="A0AAY5KWD1"/>
<evidence type="ECO:0000256" key="2">
    <source>
        <dbReference type="ARBA" id="ARBA00020243"/>
    </source>
</evidence>